<name>A0A7M5VFY8_9CNID</name>
<dbReference type="GO" id="GO:0005634">
    <property type="term" value="C:nucleus"/>
    <property type="evidence" value="ECO:0007669"/>
    <property type="project" value="TreeGrafter"/>
</dbReference>
<dbReference type="InterPro" id="IPR025602">
    <property type="entry name" value="BCP1_family"/>
</dbReference>
<dbReference type="Proteomes" id="UP000594262">
    <property type="component" value="Unplaced"/>
</dbReference>
<protein>
    <recommendedName>
        <fullName evidence="2">Protein BCCIP homolog</fullName>
    </recommendedName>
</protein>
<feature type="region of interest" description="Disordered" evidence="3">
    <location>
        <begin position="217"/>
        <end position="244"/>
    </location>
</feature>
<dbReference type="PIRSF" id="PIRSF028983">
    <property type="entry name" value="BCP1"/>
    <property type="match status" value="1"/>
</dbReference>
<evidence type="ECO:0000313" key="4">
    <source>
        <dbReference type="EnsemblMetazoa" id="CLYHEMP011390.1"/>
    </source>
</evidence>
<dbReference type="RefSeq" id="XP_066925203.1">
    <property type="nucleotide sequence ID" value="XM_067069102.1"/>
</dbReference>
<comment type="similarity">
    <text evidence="1 2">Belongs to the BCP1 family.</text>
</comment>
<feature type="compositionally biased region" description="Low complexity" evidence="3">
    <location>
        <begin position="24"/>
        <end position="37"/>
    </location>
</feature>
<dbReference type="Pfam" id="PF13862">
    <property type="entry name" value="BCCIP"/>
    <property type="match status" value="1"/>
</dbReference>
<dbReference type="OrthoDB" id="27543at2759"/>
<accession>A0A7M5VFY8</accession>
<evidence type="ECO:0000256" key="2">
    <source>
        <dbReference type="PIRNR" id="PIRNR028983"/>
    </source>
</evidence>
<evidence type="ECO:0000256" key="1">
    <source>
        <dbReference type="ARBA" id="ARBA00006781"/>
    </source>
</evidence>
<feature type="compositionally biased region" description="Basic and acidic residues" evidence="3">
    <location>
        <begin position="41"/>
        <end position="51"/>
    </location>
</feature>
<dbReference type="PANTHER" id="PTHR13261">
    <property type="entry name" value="BRCA2 AND CDKN1A INTERACTING PROTEIN"/>
    <property type="match status" value="1"/>
</dbReference>
<keyword evidence="5" id="KW-1185">Reference proteome</keyword>
<reference evidence="4" key="1">
    <citation type="submission" date="2021-01" db="UniProtKB">
        <authorList>
            <consortium name="EnsemblMetazoa"/>
        </authorList>
    </citation>
    <scope>IDENTIFICATION</scope>
</reference>
<proteinExistence type="inferred from homology"/>
<dbReference type="GeneID" id="136812573"/>
<evidence type="ECO:0000256" key="3">
    <source>
        <dbReference type="SAM" id="MobiDB-lite"/>
    </source>
</evidence>
<dbReference type="PANTHER" id="PTHR13261:SF0">
    <property type="entry name" value="BRCA2 AND CDKN1A-INTERACTING PROTEIN"/>
    <property type="match status" value="1"/>
</dbReference>
<dbReference type="EnsemblMetazoa" id="CLYHEMT011390.1">
    <property type="protein sequence ID" value="CLYHEMP011390.1"/>
    <property type="gene ID" value="CLYHEMG011390"/>
</dbReference>
<sequence>MSELTKRTNGKKRAAKRKEEKMVESPPSSENEMSVSENESESERDQQMEADDHTQNIDVEFEAFPPEENDFHGLKQLLLRPFVTLHVDVSDMSDLIISQKDMGSTIKIVDDEEDNVYGIVTILHMDRYKERPCIKELNKELLGKCKCKETTSKMELIFNNKRVGYFINERFINLPDQLAPPFHNSIKSEFDQAIKQDKTNDIDYLLFVSKTMRPTKAVPMKEGTSTQQETEKGKKKKTKHVNEMREENEVDYTNFEEEIYFKASELSFSYCVTQATGFAHAGGWDFVDQPMNTYRTVFLVPKHKWKDILKEISG</sequence>
<dbReference type="AlphaFoldDB" id="A0A7M5VFY8"/>
<feature type="region of interest" description="Disordered" evidence="3">
    <location>
        <begin position="1"/>
        <end position="51"/>
    </location>
</feature>
<evidence type="ECO:0000313" key="5">
    <source>
        <dbReference type="Proteomes" id="UP000594262"/>
    </source>
</evidence>
<organism evidence="4 5">
    <name type="scientific">Clytia hemisphaerica</name>
    <dbReference type="NCBI Taxonomy" id="252671"/>
    <lineage>
        <taxon>Eukaryota</taxon>
        <taxon>Metazoa</taxon>
        <taxon>Cnidaria</taxon>
        <taxon>Hydrozoa</taxon>
        <taxon>Hydroidolina</taxon>
        <taxon>Leptothecata</taxon>
        <taxon>Obeliida</taxon>
        <taxon>Clytiidae</taxon>
        <taxon>Clytia</taxon>
    </lineage>
</organism>